<keyword evidence="1" id="KW-0732">Signal</keyword>
<feature type="domain" description="DUF7043" evidence="3">
    <location>
        <begin position="258"/>
        <end position="368"/>
    </location>
</feature>
<dbReference type="GO" id="GO:0061909">
    <property type="term" value="P:autophagosome-lysosome fusion"/>
    <property type="evidence" value="ECO:0007669"/>
    <property type="project" value="TreeGrafter"/>
</dbReference>
<protein>
    <submittedName>
        <fullName evidence="6">Uncharacterized protein LOC107218965</fullName>
    </submittedName>
</protein>
<dbReference type="InterPro" id="IPR055472">
    <property type="entry name" value="DUF7044"/>
</dbReference>
<dbReference type="RefSeq" id="XP_015512500.1">
    <property type="nucleotide sequence ID" value="XM_015657014.2"/>
</dbReference>
<feature type="domain" description="DUF7042" evidence="2">
    <location>
        <begin position="126"/>
        <end position="251"/>
    </location>
</feature>
<evidence type="ECO:0000259" key="4">
    <source>
        <dbReference type="Pfam" id="PF23071"/>
    </source>
</evidence>
<evidence type="ECO:0000256" key="1">
    <source>
        <dbReference type="SAM" id="SignalP"/>
    </source>
</evidence>
<organism evidence="6">
    <name type="scientific">Neodiprion lecontei</name>
    <name type="common">Redheaded pine sawfly</name>
    <dbReference type="NCBI Taxonomy" id="441921"/>
    <lineage>
        <taxon>Eukaryota</taxon>
        <taxon>Metazoa</taxon>
        <taxon>Ecdysozoa</taxon>
        <taxon>Arthropoda</taxon>
        <taxon>Hexapoda</taxon>
        <taxon>Insecta</taxon>
        <taxon>Pterygota</taxon>
        <taxon>Neoptera</taxon>
        <taxon>Endopterygota</taxon>
        <taxon>Hymenoptera</taxon>
        <taxon>Tenthredinoidea</taxon>
        <taxon>Diprionidae</taxon>
        <taxon>Diprioninae</taxon>
        <taxon>Neodiprion</taxon>
    </lineage>
</organism>
<reference evidence="6" key="1">
    <citation type="submission" date="2025-08" db="UniProtKB">
        <authorList>
            <consortium name="RefSeq"/>
        </authorList>
    </citation>
    <scope>IDENTIFICATION</scope>
    <source>
        <tissue evidence="6">Thorax and Abdomen</tissue>
    </source>
</reference>
<evidence type="ECO:0000259" key="3">
    <source>
        <dbReference type="Pfam" id="PF23070"/>
    </source>
</evidence>
<dbReference type="Pfam" id="PF23071">
    <property type="entry name" value="DUF7044"/>
    <property type="match status" value="1"/>
</dbReference>
<dbReference type="AlphaFoldDB" id="A0A6J0BC49"/>
<dbReference type="PANTHER" id="PTHR22255">
    <property type="entry name" value="LP06548P"/>
    <property type="match status" value="1"/>
</dbReference>
<dbReference type="GeneID" id="107218965"/>
<dbReference type="OrthoDB" id="9979716at2759"/>
<evidence type="ECO:0000313" key="6">
    <source>
        <dbReference type="RefSeq" id="XP_015512500.1"/>
    </source>
</evidence>
<dbReference type="InParanoid" id="A0A6J0BC49"/>
<dbReference type="KEGG" id="nlo:107218965"/>
<dbReference type="InterPro" id="IPR055471">
    <property type="entry name" value="DUF7043"/>
</dbReference>
<feature type="chain" id="PRO_5026925457" evidence="1">
    <location>
        <begin position="21"/>
        <end position="579"/>
    </location>
</feature>
<evidence type="ECO:0000313" key="5">
    <source>
        <dbReference type="Proteomes" id="UP000829291"/>
    </source>
</evidence>
<feature type="signal peptide" evidence="1">
    <location>
        <begin position="1"/>
        <end position="20"/>
    </location>
</feature>
<dbReference type="InterPro" id="IPR055470">
    <property type="entry name" value="DUF7042"/>
</dbReference>
<feature type="domain" description="DUF7044" evidence="4">
    <location>
        <begin position="24"/>
        <end position="108"/>
    </location>
</feature>
<dbReference type="PANTHER" id="PTHR22255:SF9">
    <property type="entry name" value="LP06548P"/>
    <property type="match status" value="1"/>
</dbReference>
<accession>A0A6J0BC49</accession>
<name>A0A6J0BC49_NEOLC</name>
<dbReference type="Pfam" id="PF23070">
    <property type="entry name" value="DUF7043"/>
    <property type="match status" value="1"/>
</dbReference>
<dbReference type="Proteomes" id="UP000829291">
    <property type="component" value="Chromosome 4"/>
</dbReference>
<proteinExistence type="predicted"/>
<keyword evidence="5" id="KW-1185">Reference proteome</keyword>
<evidence type="ECO:0000259" key="2">
    <source>
        <dbReference type="Pfam" id="PF23069"/>
    </source>
</evidence>
<gene>
    <name evidence="6" type="primary">LOC107218965</name>
</gene>
<sequence length="579" mass="64673">MKWPFLLLWLLLSHSGILEALQHGCKFPDQWRGEWFQSGVLQLVAVNETTITGKGRCIEADGDKFLIADRPYNCYRCMVIHEKHPNVLQFKETFCLPSGSVSLNSACAQLAGDAALNSLFRSGAAPSRCPFEGPLLFSYNRGQGECSNPPSVAETCTHESRLLLRYQACHDVRATESTVEELECLATWREGSTRYLVARLNGERLTTDEDRYRCFIYAKSGRNSWNLAQSGDATCSGVLSATEGARTLNMTQSRSPVGCDFPNWVVSAGTWVALDLVARLLTSPRNLTILNQDETRLVCHSVVSSDFQPSSIHTERRITLVAKATRGCTNGYVCLVFHKRDGHVIEMQQSKMWSQQAEDACKSSGFNPLSAPYTTFITSDPIPQQCPHLGSYKVASWHSYHQMDGTREMLGFDEEHSIGENEEDAIAQEVKVTPLPPPSPTPCHQDSVTGLDIGCRSSHRMEFAASCRDEAFSVYWCHGSWEENGTAYVVASTEAARYCLVYSATAASVGHNDLSVTNHFASCPRPTQHHHRQHIWKLNLTAYAQCGKASSSSSWRLYWPRDTFCWVILCSLFSRYVTR</sequence>
<dbReference type="Pfam" id="PF23069">
    <property type="entry name" value="DUF7042"/>
    <property type="match status" value="1"/>
</dbReference>